<dbReference type="RefSeq" id="WP_344040792.1">
    <property type="nucleotide sequence ID" value="NZ_BAAAKE010000025.1"/>
</dbReference>
<protein>
    <submittedName>
        <fullName evidence="1">Uncharacterized protein</fullName>
    </submittedName>
</protein>
<keyword evidence="2" id="KW-1185">Reference proteome</keyword>
<evidence type="ECO:0000313" key="2">
    <source>
        <dbReference type="Proteomes" id="UP001595833"/>
    </source>
</evidence>
<evidence type="ECO:0000313" key="1">
    <source>
        <dbReference type="EMBL" id="MFC5055908.1"/>
    </source>
</evidence>
<dbReference type="Proteomes" id="UP001595833">
    <property type="component" value="Unassembled WGS sequence"/>
</dbReference>
<gene>
    <name evidence="1" type="ORF">ACFPFM_19370</name>
</gene>
<proteinExistence type="predicted"/>
<accession>A0ABV9Y304</accession>
<sequence length="821" mass="87314">MSDTVADATVPGATLPGAAVLATHDVTLHPYYLPALSAGSYTIQVEHHITATTGGDGTLDEKLSAADQPVQVTAPRFGIDPPTVYACYPPAGSSGDYNTTLPHLTLTAASLPWERRIDPDLQDDRDGDPQAEVTVPWMTLLLLTDQDVQAVPPSTDAAAPTDPASAIRTWTVGDAFSLHTDNVAVPDLGVLSETEKQTSCRTVDVPLAAVKDLLPRRTELPLLAHMRHVTNHPSTHNDDQFLPGRYSVMVGNRLARARAVTNDVDSVQPFTAVLVSLEGYGNRDFLGGAVSTTQAAVRLVVLWSWSFTSITNPYGSFATLARNLAEEAHRTGSMLQLPTPDSPSGPVEVAACYRLRRGYVPVAHGVEDGDTTIGWYRGPFTPVWPPSVPPSASGTSEHHVRTRAGEVASAAGSLVYLPDIGTFDVSFAAAFTIGRLLVMADPALAAGLSRLRADAVRALHRATAATHRGERPARAVFEDMVARDIGSEFTDKLKDLHNHDTGGTDTETAVGGVGEVLRVAVAAVLSGVPDEQPGRRPATLRASITMALDEVIEQHRARLMDAGLAPHALLAALPFDHLVPDEAMLPAESIRFFYLDPYWLDALVQGATSIGAATGLDQYVTARAVARGFTEPEAGPSPLCGLLLRSRLVEHWPNLTIDPGCALEDGEQIGMVQIHPAPDILLVLFDAVPETVTLREPPHALHFGIDSPVDDKDGGTINLRSPQDDFTFGTGTYSLGEPLNGGALKGVADHLRPNAIHGAGQVLDLLASAHPGGADTGLVAALASTLHVGLEEMTDMVVALELLDTRQELTFTRTDPQEDTR</sequence>
<organism evidence="1 2">
    <name type="scientific">Saccharothrix xinjiangensis</name>
    <dbReference type="NCBI Taxonomy" id="204798"/>
    <lineage>
        <taxon>Bacteria</taxon>
        <taxon>Bacillati</taxon>
        <taxon>Actinomycetota</taxon>
        <taxon>Actinomycetes</taxon>
        <taxon>Pseudonocardiales</taxon>
        <taxon>Pseudonocardiaceae</taxon>
        <taxon>Saccharothrix</taxon>
    </lineage>
</organism>
<reference evidence="2" key="1">
    <citation type="journal article" date="2019" name="Int. J. Syst. Evol. Microbiol.">
        <title>The Global Catalogue of Microorganisms (GCM) 10K type strain sequencing project: providing services to taxonomists for standard genome sequencing and annotation.</title>
        <authorList>
            <consortium name="The Broad Institute Genomics Platform"/>
            <consortium name="The Broad Institute Genome Sequencing Center for Infectious Disease"/>
            <person name="Wu L."/>
            <person name="Ma J."/>
        </authorList>
    </citation>
    <scope>NUCLEOTIDE SEQUENCE [LARGE SCALE GENOMIC DNA]</scope>
    <source>
        <strain evidence="2">KCTC 12848</strain>
    </source>
</reference>
<name>A0ABV9Y304_9PSEU</name>
<comment type="caution">
    <text evidence="1">The sequence shown here is derived from an EMBL/GenBank/DDBJ whole genome shotgun (WGS) entry which is preliminary data.</text>
</comment>
<dbReference type="EMBL" id="JBHSJB010000017">
    <property type="protein sequence ID" value="MFC5055908.1"/>
    <property type="molecule type" value="Genomic_DNA"/>
</dbReference>